<dbReference type="Gene3D" id="3.40.50.720">
    <property type="entry name" value="NAD(P)-binding Rossmann-like Domain"/>
    <property type="match status" value="1"/>
</dbReference>
<dbReference type="Pfam" id="PF13460">
    <property type="entry name" value="NAD_binding_10"/>
    <property type="match status" value="1"/>
</dbReference>
<sequence>MSPIVVIGAHGRTGLLIVKALIARGDAVVATIRNPKHMAVLVKLGAETVVLDLSASPFDEWVHALTGADAAVFAAGSATGESSALDRTGTLRTLRAAIKAGVGRYVSIASIGASTGMKLAGAWATAEMVDYYKQKRAANKAIRASGLDWTILEPGELTDARGTGKVQLSTEAIETGSIPRADVAAAVVAVLANARTIGKTFQLVGGKTPIIEAVAAAANAR</sequence>
<comment type="caution">
    <text evidence="2">The sequence shown here is derived from an EMBL/GenBank/DDBJ whole genome shotgun (WGS) entry which is preliminary data.</text>
</comment>
<dbReference type="InterPro" id="IPR036291">
    <property type="entry name" value="NAD(P)-bd_dom_sf"/>
</dbReference>
<gene>
    <name evidence="2" type="ORF">HY834_10160</name>
</gene>
<dbReference type="EMBL" id="JACRAF010000028">
    <property type="protein sequence ID" value="MBI4922103.1"/>
    <property type="molecule type" value="Genomic_DNA"/>
</dbReference>
<name>A0A933NYV0_9HYPH</name>
<dbReference type="PANTHER" id="PTHR15020:SF50">
    <property type="entry name" value="UPF0659 PROTEIN YMR090W"/>
    <property type="match status" value="1"/>
</dbReference>
<accession>A0A933NYV0</accession>
<dbReference type="SUPFAM" id="SSF51735">
    <property type="entry name" value="NAD(P)-binding Rossmann-fold domains"/>
    <property type="match status" value="1"/>
</dbReference>
<evidence type="ECO:0000313" key="2">
    <source>
        <dbReference type="EMBL" id="MBI4922103.1"/>
    </source>
</evidence>
<dbReference type="InterPro" id="IPR016040">
    <property type="entry name" value="NAD(P)-bd_dom"/>
</dbReference>
<protein>
    <submittedName>
        <fullName evidence="2">SDR family oxidoreductase</fullName>
    </submittedName>
</protein>
<reference evidence="2" key="1">
    <citation type="submission" date="2020-07" db="EMBL/GenBank/DDBJ databases">
        <title>Huge and variable diversity of episymbiotic CPR bacteria and DPANN archaea in groundwater ecosystems.</title>
        <authorList>
            <person name="He C.Y."/>
            <person name="Keren R."/>
            <person name="Whittaker M."/>
            <person name="Farag I.F."/>
            <person name="Doudna J."/>
            <person name="Cate J.H.D."/>
            <person name="Banfield J.F."/>
        </authorList>
    </citation>
    <scope>NUCLEOTIDE SEQUENCE</scope>
    <source>
        <strain evidence="2">NC_groundwater_1586_Pr3_B-0.1um_66_15</strain>
    </source>
</reference>
<dbReference type="PANTHER" id="PTHR15020">
    <property type="entry name" value="FLAVIN REDUCTASE-RELATED"/>
    <property type="match status" value="1"/>
</dbReference>
<feature type="domain" description="NAD(P)-binding" evidence="1">
    <location>
        <begin position="8"/>
        <end position="193"/>
    </location>
</feature>
<evidence type="ECO:0000313" key="3">
    <source>
        <dbReference type="Proteomes" id="UP000782610"/>
    </source>
</evidence>
<evidence type="ECO:0000259" key="1">
    <source>
        <dbReference type="Pfam" id="PF13460"/>
    </source>
</evidence>
<organism evidence="2 3">
    <name type="scientific">Devosia nanyangense</name>
    <dbReference type="NCBI Taxonomy" id="1228055"/>
    <lineage>
        <taxon>Bacteria</taxon>
        <taxon>Pseudomonadati</taxon>
        <taxon>Pseudomonadota</taxon>
        <taxon>Alphaproteobacteria</taxon>
        <taxon>Hyphomicrobiales</taxon>
        <taxon>Devosiaceae</taxon>
        <taxon>Devosia</taxon>
    </lineage>
</organism>
<dbReference type="Proteomes" id="UP000782610">
    <property type="component" value="Unassembled WGS sequence"/>
</dbReference>
<proteinExistence type="predicted"/>
<dbReference type="AlphaFoldDB" id="A0A933NYV0"/>